<dbReference type="PROSITE" id="PS00389">
    <property type="entry name" value="ATPASE_DELTA"/>
    <property type="match status" value="1"/>
</dbReference>
<evidence type="ECO:0000256" key="3">
    <source>
        <dbReference type="ARBA" id="ARBA00022781"/>
    </source>
</evidence>
<evidence type="ECO:0000313" key="10">
    <source>
        <dbReference type="Proteomes" id="UP001232992"/>
    </source>
</evidence>
<dbReference type="RefSeq" id="WP_283760335.1">
    <property type="nucleotide sequence ID" value="NZ_JAQOSQ010000045.1"/>
</dbReference>
<comment type="caution">
    <text evidence="9">The sequence shown here is derived from an EMBL/GenBank/DDBJ whole genome shotgun (WGS) entry which is preliminary data.</text>
</comment>
<keyword evidence="2 8" id="KW-0813">Transport</keyword>
<evidence type="ECO:0000256" key="4">
    <source>
        <dbReference type="ARBA" id="ARBA00023065"/>
    </source>
</evidence>
<organism evidence="9 10">
    <name type="scientific">Roseofilum casamattae BLCC-M143</name>
    <dbReference type="NCBI Taxonomy" id="3022442"/>
    <lineage>
        <taxon>Bacteria</taxon>
        <taxon>Bacillati</taxon>
        <taxon>Cyanobacteriota</taxon>
        <taxon>Cyanophyceae</taxon>
        <taxon>Desertifilales</taxon>
        <taxon>Desertifilaceae</taxon>
        <taxon>Roseofilum</taxon>
        <taxon>Roseofilum casamattae</taxon>
    </lineage>
</organism>
<keyword evidence="8" id="KW-0793">Thylakoid</keyword>
<evidence type="ECO:0000256" key="1">
    <source>
        <dbReference type="ARBA" id="ARBA00004370"/>
    </source>
</evidence>
<dbReference type="InterPro" id="IPR000711">
    <property type="entry name" value="ATPase_OSCP/dsu"/>
</dbReference>
<evidence type="ECO:0000256" key="6">
    <source>
        <dbReference type="ARBA" id="ARBA00023196"/>
    </source>
</evidence>
<evidence type="ECO:0000256" key="8">
    <source>
        <dbReference type="HAMAP-Rule" id="MF_01416"/>
    </source>
</evidence>
<dbReference type="InterPro" id="IPR020781">
    <property type="entry name" value="ATPase_OSCP/d_CS"/>
</dbReference>
<accession>A0ABT7C2M7</accession>
<keyword evidence="6 8" id="KW-0139">CF(1)</keyword>
<sequence length="185" mass="20308">MKNSSVVGSIVEPYAQALMAIAKQNDLADRFGDDTRLLLELWNSSDELRSFLGNPLIQAEAKKGVLRQLAQDQTDSYIQRFLFLLVDRGRIQFLDGVCKSYLALLRQMKQIVLAEVTSAVELTDSERSAIVDRTKAMTGANSVELQTQIDPDLIGGVVIKVGSQVIDASLRGQLRRIGLALSNAS</sequence>
<comment type="subcellular location">
    <subcellularLocation>
        <location evidence="8">Cellular thylakoid membrane</location>
        <topology evidence="8">Peripheral membrane protein</topology>
    </subcellularLocation>
    <subcellularLocation>
        <location evidence="1">Membrane</location>
    </subcellularLocation>
</comment>
<dbReference type="PANTHER" id="PTHR11910">
    <property type="entry name" value="ATP SYNTHASE DELTA CHAIN"/>
    <property type="match status" value="1"/>
</dbReference>
<dbReference type="EMBL" id="JAQOSQ010000045">
    <property type="protein sequence ID" value="MDJ1185694.1"/>
    <property type="molecule type" value="Genomic_DNA"/>
</dbReference>
<evidence type="ECO:0000313" key="9">
    <source>
        <dbReference type="EMBL" id="MDJ1185694.1"/>
    </source>
</evidence>
<dbReference type="NCBIfam" id="TIGR01145">
    <property type="entry name" value="ATP_synt_delta"/>
    <property type="match status" value="1"/>
</dbReference>
<reference evidence="9 10" key="1">
    <citation type="submission" date="2023-01" db="EMBL/GenBank/DDBJ databases">
        <title>Novel diversity within Roseofilum (Cyanobacteria; Desertifilaceae) from marine benthic mats with descriptions of four novel species.</title>
        <authorList>
            <person name="Wang Y."/>
            <person name="Berthold D.E."/>
            <person name="Hu J."/>
            <person name="Lefler F.W."/>
            <person name="Laughinghouse H.D. IV."/>
        </authorList>
    </citation>
    <scope>NUCLEOTIDE SEQUENCE [LARGE SCALE GENOMIC DNA]</scope>
    <source>
        <strain evidence="9 10">BLCC-M143</strain>
    </source>
</reference>
<proteinExistence type="inferred from homology"/>
<evidence type="ECO:0000256" key="7">
    <source>
        <dbReference type="ARBA" id="ARBA00023310"/>
    </source>
</evidence>
<dbReference type="Pfam" id="PF00213">
    <property type="entry name" value="OSCP"/>
    <property type="match status" value="1"/>
</dbReference>
<comment type="function">
    <text evidence="8">F(1)F(0) ATP synthase produces ATP from ADP in the presence of a proton or sodium gradient. F-type ATPases consist of two structural domains, F(1) containing the extramembraneous catalytic core and F(0) containing the membrane proton channel, linked together by a central stalk and a peripheral stalk. During catalysis, ATP synthesis in the catalytic domain of F(1) is coupled via a rotary mechanism of the central stalk subunits to proton translocation.</text>
</comment>
<protein>
    <recommendedName>
        <fullName evidence="8">ATP synthase subunit delta</fullName>
    </recommendedName>
    <alternativeName>
        <fullName evidence="8">ATP synthase F(1) sector subunit delta</fullName>
    </alternativeName>
    <alternativeName>
        <fullName evidence="8">F-type ATPase subunit delta</fullName>
        <shortName evidence="8">F-ATPase subunit delta</shortName>
    </alternativeName>
</protein>
<dbReference type="InterPro" id="IPR026015">
    <property type="entry name" value="ATP_synth_OSCP/delta_N_sf"/>
</dbReference>
<name>A0ABT7C2M7_9CYAN</name>
<keyword evidence="10" id="KW-1185">Reference proteome</keyword>
<gene>
    <name evidence="8 9" type="primary">atpH</name>
    <name evidence="8" type="synonym">atpD</name>
    <name evidence="9" type="ORF">PMH09_21145</name>
</gene>
<dbReference type="Proteomes" id="UP001232992">
    <property type="component" value="Unassembled WGS sequence"/>
</dbReference>
<evidence type="ECO:0000256" key="2">
    <source>
        <dbReference type="ARBA" id="ARBA00022448"/>
    </source>
</evidence>
<dbReference type="Gene3D" id="1.10.520.20">
    <property type="entry name" value="N-terminal domain of the delta subunit of the F1F0-ATP synthase"/>
    <property type="match status" value="1"/>
</dbReference>
<dbReference type="HAMAP" id="MF_01416">
    <property type="entry name" value="ATP_synth_delta_bact"/>
    <property type="match status" value="1"/>
</dbReference>
<evidence type="ECO:0000256" key="5">
    <source>
        <dbReference type="ARBA" id="ARBA00023136"/>
    </source>
</evidence>
<comment type="similarity">
    <text evidence="8">Belongs to the ATPase delta chain family.</text>
</comment>
<keyword evidence="7 8" id="KW-0066">ATP synthesis</keyword>
<keyword evidence="3 8" id="KW-0375">Hydrogen ion transport</keyword>
<dbReference type="SUPFAM" id="SSF47928">
    <property type="entry name" value="N-terminal domain of the delta subunit of the F1F0-ATP synthase"/>
    <property type="match status" value="1"/>
</dbReference>
<keyword evidence="5 8" id="KW-0472">Membrane</keyword>
<comment type="function">
    <text evidence="8">This protein is part of the stalk that links CF(0) to CF(1). It either transmits conformational changes from CF(0) to CF(1) or is implicated in proton conduction.</text>
</comment>
<keyword evidence="4 8" id="KW-0406">Ion transport</keyword>
<dbReference type="PRINTS" id="PR00125">
    <property type="entry name" value="ATPASEDELTA"/>
</dbReference>